<dbReference type="Gene3D" id="1.10.510.10">
    <property type="entry name" value="Transferase(Phosphotransferase) domain 1"/>
    <property type="match status" value="1"/>
</dbReference>
<comment type="caution">
    <text evidence="2">The sequence shown here is derived from an EMBL/GenBank/DDBJ whole genome shotgun (WGS) entry which is preliminary data.</text>
</comment>
<dbReference type="Gene3D" id="3.80.10.10">
    <property type="entry name" value="Ribonuclease Inhibitor"/>
    <property type="match status" value="4"/>
</dbReference>
<dbReference type="PANTHER" id="PTHR45661:SF3">
    <property type="entry name" value="IG-LIKE DOMAIN-CONTAINING PROTEIN"/>
    <property type="match status" value="1"/>
</dbReference>
<dbReference type="Proteomes" id="UP001470230">
    <property type="component" value="Unassembled WGS sequence"/>
</dbReference>
<protein>
    <recommendedName>
        <fullName evidence="1">Protein kinase domain-containing protein</fullName>
    </recommendedName>
</protein>
<evidence type="ECO:0000313" key="3">
    <source>
        <dbReference type="Proteomes" id="UP001470230"/>
    </source>
</evidence>
<reference evidence="2 3" key="1">
    <citation type="submission" date="2024-04" db="EMBL/GenBank/DDBJ databases">
        <title>Tritrichomonas musculus Genome.</title>
        <authorList>
            <person name="Alves-Ferreira E."/>
            <person name="Grigg M."/>
            <person name="Lorenzi H."/>
            <person name="Galac M."/>
        </authorList>
    </citation>
    <scope>NUCLEOTIDE SEQUENCE [LARGE SCALE GENOMIC DNA]</scope>
    <source>
        <strain evidence="2 3">EAF2021</strain>
    </source>
</reference>
<dbReference type="InterPro" id="IPR011009">
    <property type="entry name" value="Kinase-like_dom_sf"/>
</dbReference>
<gene>
    <name evidence="2" type="ORF">M9Y10_023718</name>
</gene>
<dbReference type="InterPro" id="IPR053139">
    <property type="entry name" value="Surface_bspA-like"/>
</dbReference>
<dbReference type="Pfam" id="PF00069">
    <property type="entry name" value="Pkinase"/>
    <property type="match status" value="1"/>
</dbReference>
<dbReference type="SUPFAM" id="SSF56112">
    <property type="entry name" value="Protein kinase-like (PK-like)"/>
    <property type="match status" value="1"/>
</dbReference>
<dbReference type="SUPFAM" id="SSF52058">
    <property type="entry name" value="L domain-like"/>
    <property type="match status" value="1"/>
</dbReference>
<keyword evidence="3" id="KW-1185">Reference proteome</keyword>
<evidence type="ECO:0000259" key="1">
    <source>
        <dbReference type="PROSITE" id="PS50011"/>
    </source>
</evidence>
<dbReference type="Pfam" id="PF13306">
    <property type="entry name" value="LRR_5"/>
    <property type="match status" value="3"/>
</dbReference>
<dbReference type="InterPro" id="IPR026906">
    <property type="entry name" value="LRR_5"/>
</dbReference>
<organism evidence="2 3">
    <name type="scientific">Tritrichomonas musculus</name>
    <dbReference type="NCBI Taxonomy" id="1915356"/>
    <lineage>
        <taxon>Eukaryota</taxon>
        <taxon>Metamonada</taxon>
        <taxon>Parabasalia</taxon>
        <taxon>Tritrichomonadida</taxon>
        <taxon>Tritrichomonadidae</taxon>
        <taxon>Tritrichomonas</taxon>
    </lineage>
</organism>
<evidence type="ECO:0000313" key="2">
    <source>
        <dbReference type="EMBL" id="KAK8895274.1"/>
    </source>
</evidence>
<dbReference type="PROSITE" id="PS50011">
    <property type="entry name" value="PROTEIN_KINASE_DOM"/>
    <property type="match status" value="1"/>
</dbReference>
<sequence>MPIPSNITSIGEYTFIQCTSLAHVFIPSSVVSIEKNAFKECVALKEIILPSSLKTIGHCSFNECTSLEQITIPCSVTDIDSEAFLDCYALKNILIYGSLTSIKRGTFKQCNSLRNINIPSSVTSIESSAFENCILLEQIELPPSLAFIGEYAFKKCSSLKQISFPSSITTIEEFAFGECKSLKEVIIPSSLTKISSCLFSGCTSLEKVTIPSSVTLIESWAFLECSSLTEIVIPSSVTSIEDSVFSSCALLSQITIPSSVKSFGECIFYHIVSLDIDSDDMTMIPEKLFSKCHTLKNVKIPSSITSIGNYAFNDCSSLEAIDIPSSVTTIGNYAFCGCISLKTLALPSLLTSLGDCAFLGCSQSIDITIPPSLKQIGTNAFLGCSAIKHPLVKDYETMANIDDYEIIEKIGYSDLYKAKDKKTGKICILRHFHADNFSTIQFKQQVDISRVDGPGIIKVEKYRFRLSDDEKSKASPQTSQYSLYDYIAVLNYYSENNLSQLVIDYLESKGENNQKMNPTIRSKIIFGIAAIMKKLHKNNVLHRNLKLIKVLLDDNLEPKLTTFWLSTFYDEHTELESSVGTPLFMAPEIFNEETYGFPVDVYAYAICLYLMFEKSVEFEDSKILNQYMLFSRISRGQRPKRPENIPDCYWELIEKCWKQNPEERLTFEQITEILKDDKFALEEFGMKTDLNQLHEYQNHVDT</sequence>
<feature type="domain" description="Protein kinase" evidence="1">
    <location>
        <begin position="401"/>
        <end position="680"/>
    </location>
</feature>
<accession>A0ABR2KW06</accession>
<name>A0ABR2KW06_9EUKA</name>
<dbReference type="EMBL" id="JAPFFF010000003">
    <property type="protein sequence ID" value="KAK8895274.1"/>
    <property type="molecule type" value="Genomic_DNA"/>
</dbReference>
<proteinExistence type="predicted"/>
<dbReference type="PANTHER" id="PTHR45661">
    <property type="entry name" value="SURFACE ANTIGEN"/>
    <property type="match status" value="1"/>
</dbReference>
<dbReference type="InterPro" id="IPR032675">
    <property type="entry name" value="LRR_dom_sf"/>
</dbReference>
<dbReference type="InterPro" id="IPR000719">
    <property type="entry name" value="Prot_kinase_dom"/>
</dbReference>